<dbReference type="Pfam" id="PF14172">
    <property type="entry name" value="DUF4309"/>
    <property type="match status" value="1"/>
</dbReference>
<feature type="signal peptide" evidence="1">
    <location>
        <begin position="1"/>
        <end position="18"/>
    </location>
</feature>
<proteinExistence type="predicted"/>
<name>A0A5D4RML3_9BACI</name>
<reference evidence="2 3" key="1">
    <citation type="submission" date="2019-08" db="EMBL/GenBank/DDBJ databases">
        <title>Bacillus genomes from the desert of Cuatro Cienegas, Coahuila.</title>
        <authorList>
            <person name="Olmedo-Alvarez G."/>
        </authorList>
    </citation>
    <scope>NUCLEOTIDE SEQUENCE [LARGE SCALE GENOMIC DNA]</scope>
    <source>
        <strain evidence="2 3">CH446_14T</strain>
    </source>
</reference>
<feature type="chain" id="PRO_5039730389" evidence="1">
    <location>
        <begin position="19"/>
        <end position="395"/>
    </location>
</feature>
<sequence>MNKYIYAMLMVLSMLTAACSNQIHTSLAEEISHKTEKQKDDTAILTIQTEGKDKKDTSWLKEKSLYRIEAADEGLAYEIYLYAENETTIKLEQAGVLGDKQDTVHEGNYSVYMAKKGAKSAFKQDILSSLPLVFNEEVKGAYPLKLGDKTLLAIVQPEGDSRFSAELYSIQHGELKVVQSGSGDGIQSILGPEIKAIKQEYIQTVQSIDDNEGLFFSTWAFDKQKLEIKQVSETAYDDSDMKDGLGEGEKWFEIWSAAEENYHPFYNIQLEKGIIDKASQGILTGSQYPIGTNINDVKKASPPSIEAGKKGKYAYLKYPEVTYFYDEATQEVAIVSIPGIRLQSTLADIKKMFGEPFRESRRGKEVLAIYAAGKYNIDVYADQSGKIKSVQLRKL</sequence>
<dbReference type="Proteomes" id="UP000322139">
    <property type="component" value="Unassembled WGS sequence"/>
</dbReference>
<organism evidence="2 3">
    <name type="scientific">Bacillus infantis</name>
    <dbReference type="NCBI Taxonomy" id="324767"/>
    <lineage>
        <taxon>Bacteria</taxon>
        <taxon>Bacillati</taxon>
        <taxon>Bacillota</taxon>
        <taxon>Bacilli</taxon>
        <taxon>Bacillales</taxon>
        <taxon>Bacillaceae</taxon>
        <taxon>Bacillus</taxon>
    </lineage>
</organism>
<gene>
    <name evidence="2" type="ORF">FZD51_03195</name>
</gene>
<dbReference type="InterPro" id="IPR025453">
    <property type="entry name" value="DUF4309"/>
</dbReference>
<accession>A0A5D4RML3</accession>
<dbReference type="EMBL" id="VTER01000002">
    <property type="protein sequence ID" value="TYS51064.1"/>
    <property type="molecule type" value="Genomic_DNA"/>
</dbReference>
<keyword evidence="1" id="KW-0732">Signal</keyword>
<protein>
    <submittedName>
        <fullName evidence="2">DUF4309 domain-containing protein</fullName>
    </submittedName>
</protein>
<dbReference type="RefSeq" id="WP_148973449.1">
    <property type="nucleotide sequence ID" value="NZ_JBNIKT010000016.1"/>
</dbReference>
<comment type="caution">
    <text evidence="2">The sequence shown here is derived from an EMBL/GenBank/DDBJ whole genome shotgun (WGS) entry which is preliminary data.</text>
</comment>
<dbReference type="AlphaFoldDB" id="A0A5D4RML3"/>
<evidence type="ECO:0000313" key="2">
    <source>
        <dbReference type="EMBL" id="TYS51064.1"/>
    </source>
</evidence>
<dbReference type="PROSITE" id="PS51257">
    <property type="entry name" value="PROKAR_LIPOPROTEIN"/>
    <property type="match status" value="1"/>
</dbReference>
<evidence type="ECO:0000256" key="1">
    <source>
        <dbReference type="SAM" id="SignalP"/>
    </source>
</evidence>
<evidence type="ECO:0000313" key="3">
    <source>
        <dbReference type="Proteomes" id="UP000322139"/>
    </source>
</evidence>